<keyword evidence="4 6" id="KW-0472">Membrane</keyword>
<dbReference type="InterPro" id="IPR023041">
    <property type="entry name" value="Glucose_rcpt_Git3-like_N"/>
</dbReference>
<evidence type="ECO:0000256" key="5">
    <source>
        <dbReference type="SAM" id="MobiDB-lite"/>
    </source>
</evidence>
<keyword evidence="3 6" id="KW-1133">Transmembrane helix</keyword>
<evidence type="ECO:0000313" key="9">
    <source>
        <dbReference type="Proteomes" id="UP000327118"/>
    </source>
</evidence>
<proteinExistence type="predicted"/>
<dbReference type="Proteomes" id="UP000327118">
    <property type="component" value="Unassembled WGS sequence"/>
</dbReference>
<dbReference type="GO" id="GO:0005886">
    <property type="term" value="C:plasma membrane"/>
    <property type="evidence" value="ECO:0007669"/>
    <property type="project" value="TreeGrafter"/>
</dbReference>
<feature type="transmembrane region" description="Helical" evidence="6">
    <location>
        <begin position="117"/>
        <end position="140"/>
    </location>
</feature>
<keyword evidence="2 6" id="KW-0812">Transmembrane</keyword>
<dbReference type="Pfam" id="PF11710">
    <property type="entry name" value="Git3"/>
    <property type="match status" value="1"/>
</dbReference>
<evidence type="ECO:0000256" key="1">
    <source>
        <dbReference type="ARBA" id="ARBA00004141"/>
    </source>
</evidence>
<feature type="transmembrane region" description="Helical" evidence="6">
    <location>
        <begin position="323"/>
        <end position="342"/>
    </location>
</feature>
<evidence type="ECO:0000256" key="2">
    <source>
        <dbReference type="ARBA" id="ARBA00022692"/>
    </source>
</evidence>
<evidence type="ECO:0000256" key="4">
    <source>
        <dbReference type="ARBA" id="ARBA00023136"/>
    </source>
</evidence>
<dbReference type="GO" id="GO:0004930">
    <property type="term" value="F:G protein-coupled receptor activity"/>
    <property type="evidence" value="ECO:0007669"/>
    <property type="project" value="TreeGrafter"/>
</dbReference>
<evidence type="ECO:0000313" key="8">
    <source>
        <dbReference type="EMBL" id="KAE8353201.1"/>
    </source>
</evidence>
<evidence type="ECO:0000259" key="7">
    <source>
        <dbReference type="Pfam" id="PF11710"/>
    </source>
</evidence>
<name>A0A5N6Z694_9EURO</name>
<keyword evidence="9" id="KW-1185">Reference proteome</keyword>
<dbReference type="AlphaFoldDB" id="A0A5N6Z694"/>
<dbReference type="Gene3D" id="1.20.1070.10">
    <property type="entry name" value="Rhodopsin 7-helix transmembrane proteins"/>
    <property type="match status" value="1"/>
</dbReference>
<feature type="domain" description="Glucose receptor Git3-like N-terminal" evidence="7">
    <location>
        <begin position="11"/>
        <end position="193"/>
    </location>
</feature>
<evidence type="ECO:0000256" key="3">
    <source>
        <dbReference type="ARBA" id="ARBA00022989"/>
    </source>
</evidence>
<feature type="transmembrane region" description="Helical" evidence="6">
    <location>
        <begin position="85"/>
        <end position="105"/>
    </location>
</feature>
<sequence length="399" mass="44571">MAVDLAVSIPTLVGSILSALATGFVLLIFAISPKTHLRHWLILNLTIADFLNSTNNTVSGILVVTRHRDLDPGPGCQFNGWIGQFTVQAIDFSILAIGMVALWIVQRPTTVSSLGWVSKVILCISIWIIPLVTSLTALSLDILGPVSGNWCWIESRYLGLRYALGHGWRIAIVFITAGTYIVVFIVVKRRYKHLKLFPTGDTTSGCDTATTMDRDPVELLSIRMDTTVTIRGSNALNHQASLAETTESPSRDRPSSQVSYAAKSMEFAPSCDSNEAPPDESFPSQHKTSTIDSHPMNCDSPWSRDHRMEQRDKKLGYVEVHRVMLLNGYPVFYVLLWLPGLLNRLMESLGCKVQWLQILQASTQFVGLANALTYSYNEGFRRQIQALFTRQRVSYHERL</sequence>
<protein>
    <recommendedName>
        <fullName evidence="7">Glucose receptor Git3-like N-terminal domain-containing protein</fullName>
    </recommendedName>
</protein>
<gene>
    <name evidence="8" type="ORF">BDV28DRAFT_148324</name>
</gene>
<feature type="transmembrane region" description="Helical" evidence="6">
    <location>
        <begin position="6"/>
        <end position="29"/>
    </location>
</feature>
<organism evidence="8 9">
    <name type="scientific">Aspergillus coremiiformis</name>
    <dbReference type="NCBI Taxonomy" id="138285"/>
    <lineage>
        <taxon>Eukaryota</taxon>
        <taxon>Fungi</taxon>
        <taxon>Dikarya</taxon>
        <taxon>Ascomycota</taxon>
        <taxon>Pezizomycotina</taxon>
        <taxon>Eurotiomycetes</taxon>
        <taxon>Eurotiomycetidae</taxon>
        <taxon>Eurotiales</taxon>
        <taxon>Aspergillaceae</taxon>
        <taxon>Aspergillus</taxon>
        <taxon>Aspergillus subgen. Circumdati</taxon>
    </lineage>
</organism>
<evidence type="ECO:0000256" key="6">
    <source>
        <dbReference type="SAM" id="Phobius"/>
    </source>
</evidence>
<dbReference type="PANTHER" id="PTHR23112:SF0">
    <property type="entry name" value="TRANSMEMBRANE PROTEIN 116"/>
    <property type="match status" value="1"/>
</dbReference>
<feature type="compositionally biased region" description="Polar residues" evidence="5">
    <location>
        <begin position="282"/>
        <end position="292"/>
    </location>
</feature>
<dbReference type="SUPFAM" id="SSF81321">
    <property type="entry name" value="Family A G protein-coupled receptor-like"/>
    <property type="match status" value="1"/>
</dbReference>
<feature type="region of interest" description="Disordered" evidence="5">
    <location>
        <begin position="239"/>
        <end position="305"/>
    </location>
</feature>
<feature type="transmembrane region" description="Helical" evidence="6">
    <location>
        <begin position="41"/>
        <end position="65"/>
    </location>
</feature>
<dbReference type="GO" id="GO:0007189">
    <property type="term" value="P:adenylate cyclase-activating G protein-coupled receptor signaling pathway"/>
    <property type="evidence" value="ECO:0007669"/>
    <property type="project" value="TreeGrafter"/>
</dbReference>
<feature type="compositionally biased region" description="Polar residues" evidence="5">
    <location>
        <begin position="239"/>
        <end position="248"/>
    </location>
</feature>
<accession>A0A5N6Z694</accession>
<dbReference type="PANTHER" id="PTHR23112">
    <property type="entry name" value="G PROTEIN-COUPLED RECEPTOR 157-RELATED"/>
    <property type="match status" value="1"/>
</dbReference>
<comment type="subcellular location">
    <subcellularLocation>
        <location evidence="1">Membrane</location>
        <topology evidence="1">Multi-pass membrane protein</topology>
    </subcellularLocation>
</comment>
<dbReference type="OrthoDB" id="100006at2759"/>
<dbReference type="EMBL" id="ML739105">
    <property type="protein sequence ID" value="KAE8353201.1"/>
    <property type="molecule type" value="Genomic_DNA"/>
</dbReference>
<reference evidence="9" key="1">
    <citation type="submission" date="2019-04" db="EMBL/GenBank/DDBJ databases">
        <title>Friends and foes A comparative genomics studyof 23 Aspergillus species from section Flavi.</title>
        <authorList>
            <consortium name="DOE Joint Genome Institute"/>
            <person name="Kjaerbolling I."/>
            <person name="Vesth T."/>
            <person name="Frisvad J.C."/>
            <person name="Nybo J.L."/>
            <person name="Theobald S."/>
            <person name="Kildgaard S."/>
            <person name="Isbrandt T."/>
            <person name="Kuo A."/>
            <person name="Sato A."/>
            <person name="Lyhne E.K."/>
            <person name="Kogle M.E."/>
            <person name="Wiebenga A."/>
            <person name="Kun R.S."/>
            <person name="Lubbers R.J."/>
            <person name="Makela M.R."/>
            <person name="Barry K."/>
            <person name="Chovatia M."/>
            <person name="Clum A."/>
            <person name="Daum C."/>
            <person name="Haridas S."/>
            <person name="He G."/>
            <person name="LaButti K."/>
            <person name="Lipzen A."/>
            <person name="Mondo S."/>
            <person name="Riley R."/>
            <person name="Salamov A."/>
            <person name="Simmons B.A."/>
            <person name="Magnuson J.K."/>
            <person name="Henrissat B."/>
            <person name="Mortensen U.H."/>
            <person name="Larsen T.O."/>
            <person name="Devries R.P."/>
            <person name="Grigoriev I.V."/>
            <person name="Machida M."/>
            <person name="Baker S.E."/>
            <person name="Andersen M.R."/>
        </authorList>
    </citation>
    <scope>NUCLEOTIDE SEQUENCE [LARGE SCALE GENOMIC DNA]</scope>
    <source>
        <strain evidence="9">CBS 553.77</strain>
    </source>
</reference>
<feature type="transmembrane region" description="Helical" evidence="6">
    <location>
        <begin position="167"/>
        <end position="187"/>
    </location>
</feature>